<gene>
    <name evidence="9" type="primary">nuoE</name>
    <name evidence="9" type="ORF">HM1_1743</name>
</gene>
<dbReference type="AlphaFoldDB" id="B0TER1"/>
<evidence type="ECO:0000313" key="9">
    <source>
        <dbReference type="EMBL" id="ABZ84313.1"/>
    </source>
</evidence>
<comment type="cofactor">
    <cofactor evidence="7">
        <name>[2Fe-2S] cluster</name>
        <dbReference type="ChEBI" id="CHEBI:190135"/>
    </cofactor>
    <text evidence="7">Binds 1 [2Fe-2S] cluster.</text>
</comment>
<feature type="binding site" evidence="7">
    <location>
        <position position="162"/>
    </location>
    <ligand>
        <name>[2Fe-2S] cluster</name>
        <dbReference type="ChEBI" id="CHEBI:190135"/>
    </ligand>
</feature>
<evidence type="ECO:0000256" key="6">
    <source>
        <dbReference type="ARBA" id="ARBA00034078"/>
    </source>
</evidence>
<feature type="compositionally biased region" description="Basic and acidic residues" evidence="8">
    <location>
        <begin position="1"/>
        <end position="16"/>
    </location>
</feature>
<dbReference type="GO" id="GO:0046872">
    <property type="term" value="F:metal ion binding"/>
    <property type="evidence" value="ECO:0007669"/>
    <property type="project" value="UniProtKB-KW"/>
</dbReference>
<dbReference type="InterPro" id="IPR041921">
    <property type="entry name" value="NuoE_N"/>
</dbReference>
<keyword evidence="3 7" id="KW-0479">Metal-binding</keyword>
<feature type="region of interest" description="Disordered" evidence="8">
    <location>
        <begin position="1"/>
        <end position="41"/>
    </location>
</feature>
<accession>B0TER1</accession>
<dbReference type="GO" id="GO:0016491">
    <property type="term" value="F:oxidoreductase activity"/>
    <property type="evidence" value="ECO:0007669"/>
    <property type="project" value="InterPro"/>
</dbReference>
<dbReference type="Gene3D" id="3.40.30.10">
    <property type="entry name" value="Glutaredoxin"/>
    <property type="match status" value="1"/>
</dbReference>
<dbReference type="InterPro" id="IPR042128">
    <property type="entry name" value="NuoE_dom"/>
</dbReference>
<keyword evidence="5 7" id="KW-0411">Iron-sulfur</keyword>
<name>B0TER1_HELMI</name>
<dbReference type="CDD" id="cd03064">
    <property type="entry name" value="TRX_Fd_NuoE"/>
    <property type="match status" value="1"/>
</dbReference>
<comment type="similarity">
    <text evidence="1">Belongs to the complex I 24 kDa subunit family.</text>
</comment>
<evidence type="ECO:0000313" key="10">
    <source>
        <dbReference type="Proteomes" id="UP000008550"/>
    </source>
</evidence>
<comment type="cofactor">
    <cofactor evidence="6">
        <name>[2Fe-2S] cluster</name>
        <dbReference type="ChEBI" id="CHEBI:190135"/>
    </cofactor>
</comment>
<dbReference type="PIRSF" id="PIRSF000216">
    <property type="entry name" value="NADH_DH_24kDa"/>
    <property type="match status" value="1"/>
</dbReference>
<sequence>MAECRCRRADQQKDQTVHTGQTDHTVYTGQTGQTDRTKRETEKDRRLAALLEKYREERGALIPLLQGVQEIYGYLPGPAMERIARTLRLPAAQVYGVATFYAQFHFAPRGRHVIRVCLGTACHVRGGARIFEALRRQLGVEDGGTTADLRYTLESVACIGACGLAPVIMIDDDTHGRLTPESLPGILARYE</sequence>
<dbReference type="Proteomes" id="UP000008550">
    <property type="component" value="Chromosome"/>
</dbReference>
<keyword evidence="2 7" id="KW-0001">2Fe-2S</keyword>
<dbReference type="RefSeq" id="WP_012282817.1">
    <property type="nucleotide sequence ID" value="NC_010337.2"/>
</dbReference>
<dbReference type="PANTHER" id="PTHR43342">
    <property type="entry name" value="NADH-QUINONE OXIDOREDUCTASE, E SUBUNIT"/>
    <property type="match status" value="1"/>
</dbReference>
<protein>
    <submittedName>
        <fullName evidence="9">Proton-translocating NADH-ubiquinone oxidoreductase, chain e</fullName>
    </submittedName>
</protein>
<feature type="compositionally biased region" description="Polar residues" evidence="8">
    <location>
        <begin position="17"/>
        <end position="34"/>
    </location>
</feature>
<dbReference type="InterPro" id="IPR028431">
    <property type="entry name" value="NADP_DH_HndA-like"/>
</dbReference>
<keyword evidence="10" id="KW-1185">Reference proteome</keyword>
<evidence type="ECO:0000256" key="1">
    <source>
        <dbReference type="ARBA" id="ARBA00010643"/>
    </source>
</evidence>
<dbReference type="FunFam" id="1.10.10.1590:FF:000001">
    <property type="entry name" value="NADH-quinone oxidoreductase subunit E"/>
    <property type="match status" value="1"/>
</dbReference>
<dbReference type="Gene3D" id="1.10.10.1590">
    <property type="entry name" value="NADH-quinone oxidoreductase subunit E"/>
    <property type="match status" value="1"/>
</dbReference>
<evidence type="ECO:0000256" key="8">
    <source>
        <dbReference type="SAM" id="MobiDB-lite"/>
    </source>
</evidence>
<dbReference type="PANTHER" id="PTHR43342:SF1">
    <property type="entry name" value="BIFURCATING [FEFE] HYDROGENASE GAMMA SUBUNIT"/>
    <property type="match status" value="1"/>
</dbReference>
<evidence type="ECO:0000256" key="4">
    <source>
        <dbReference type="ARBA" id="ARBA00023004"/>
    </source>
</evidence>
<dbReference type="Pfam" id="PF01257">
    <property type="entry name" value="2Fe-2S_thioredx"/>
    <property type="match status" value="1"/>
</dbReference>
<dbReference type="SUPFAM" id="SSF52833">
    <property type="entry name" value="Thioredoxin-like"/>
    <property type="match status" value="1"/>
</dbReference>
<dbReference type="FunFam" id="3.40.30.10:FF:000015">
    <property type="entry name" value="NADH-quinone oxidoreductase subunit E"/>
    <property type="match status" value="1"/>
</dbReference>
<feature type="binding site" evidence="7">
    <location>
        <position position="117"/>
    </location>
    <ligand>
        <name>[2Fe-2S] cluster</name>
        <dbReference type="ChEBI" id="CHEBI:190135"/>
    </ligand>
</feature>
<evidence type="ECO:0000256" key="7">
    <source>
        <dbReference type="PIRSR" id="PIRSR000216-1"/>
    </source>
</evidence>
<dbReference type="EMBL" id="CP000930">
    <property type="protein sequence ID" value="ABZ84313.1"/>
    <property type="molecule type" value="Genomic_DNA"/>
</dbReference>
<evidence type="ECO:0000256" key="3">
    <source>
        <dbReference type="ARBA" id="ARBA00022723"/>
    </source>
</evidence>
<dbReference type="GO" id="GO:0051537">
    <property type="term" value="F:2 iron, 2 sulfur cluster binding"/>
    <property type="evidence" value="ECO:0007669"/>
    <property type="project" value="UniProtKB-KW"/>
</dbReference>
<organism evidence="9 10">
    <name type="scientific">Heliobacterium modesticaldum (strain ATCC 51547 / Ice1)</name>
    <dbReference type="NCBI Taxonomy" id="498761"/>
    <lineage>
        <taxon>Bacteria</taxon>
        <taxon>Bacillati</taxon>
        <taxon>Bacillota</taxon>
        <taxon>Clostridia</taxon>
        <taxon>Eubacteriales</taxon>
        <taxon>Heliobacteriaceae</taxon>
        <taxon>Heliomicrobium</taxon>
    </lineage>
</organism>
<dbReference type="eggNOG" id="COG1905">
    <property type="taxonomic scope" value="Bacteria"/>
</dbReference>
<feature type="binding site" evidence="7">
    <location>
        <position position="122"/>
    </location>
    <ligand>
        <name>[2Fe-2S] cluster</name>
        <dbReference type="ChEBI" id="CHEBI:190135"/>
    </ligand>
</feature>
<dbReference type="STRING" id="498761.HM1_1743"/>
<reference evidence="9 10" key="1">
    <citation type="journal article" date="2008" name="J. Bacteriol.">
        <title>The genome of Heliobacterium modesticaldum, a phototrophic representative of the Firmicutes containing the simplest photosynthetic apparatus.</title>
        <authorList>
            <person name="Sattley W.M."/>
            <person name="Madigan M.T."/>
            <person name="Swingley W.D."/>
            <person name="Cheung P.C."/>
            <person name="Clocksin K.M."/>
            <person name="Conrad A.L."/>
            <person name="Dejesa L.C."/>
            <person name="Honchak B.M."/>
            <person name="Jung D.O."/>
            <person name="Karbach L.E."/>
            <person name="Kurdoglu A."/>
            <person name="Lahiri S."/>
            <person name="Mastrian S.D."/>
            <person name="Page L.E."/>
            <person name="Taylor H.L."/>
            <person name="Wang Z.T."/>
            <person name="Raymond J."/>
            <person name="Chen M."/>
            <person name="Blankenship R.E."/>
            <person name="Touchman J.W."/>
        </authorList>
    </citation>
    <scope>NUCLEOTIDE SEQUENCE [LARGE SCALE GENOMIC DNA]</scope>
    <source>
        <strain evidence="10">ATCC 51547 / Ice1</strain>
    </source>
</reference>
<dbReference type="InterPro" id="IPR002023">
    <property type="entry name" value="NuoE-like"/>
</dbReference>
<evidence type="ECO:0000256" key="5">
    <source>
        <dbReference type="ARBA" id="ARBA00023014"/>
    </source>
</evidence>
<dbReference type="OrthoDB" id="9807941at2"/>
<dbReference type="KEGG" id="hmo:HM1_1743"/>
<dbReference type="HOGENOM" id="CLU_054362_2_1_9"/>
<evidence type="ECO:0000256" key="2">
    <source>
        <dbReference type="ARBA" id="ARBA00022714"/>
    </source>
</evidence>
<dbReference type="InterPro" id="IPR036249">
    <property type="entry name" value="Thioredoxin-like_sf"/>
</dbReference>
<dbReference type="NCBIfam" id="NF005722">
    <property type="entry name" value="PRK07539.1-2"/>
    <property type="match status" value="1"/>
</dbReference>
<keyword evidence="4 7" id="KW-0408">Iron</keyword>
<proteinExistence type="inferred from homology"/>
<feature type="binding site" evidence="7">
    <location>
        <position position="158"/>
    </location>
    <ligand>
        <name>[2Fe-2S] cluster</name>
        <dbReference type="ChEBI" id="CHEBI:190135"/>
    </ligand>
</feature>